<reference evidence="1" key="1">
    <citation type="submission" date="2018-01" db="EMBL/GenBank/DDBJ databases">
        <title>An insight into the sialome of Amazonian anophelines.</title>
        <authorList>
            <person name="Ribeiro J.M."/>
            <person name="Scarpassa V."/>
            <person name="Calvo E."/>
        </authorList>
    </citation>
    <scope>NUCLEOTIDE SEQUENCE</scope>
    <source>
        <tissue evidence="1">Salivary glands</tissue>
    </source>
</reference>
<sequence length="66" mass="7423">MWLPNRSTTNVLCYHHHHFVLVAFLFLDRSAVSFFVPCFAAKITNSSFLAVSACFKCTFGDSAFAE</sequence>
<proteinExistence type="predicted"/>
<name>A0A2M4B812_9DIPT</name>
<accession>A0A2M4B812</accession>
<evidence type="ECO:0000313" key="1">
    <source>
        <dbReference type="EMBL" id="MBW49130.1"/>
    </source>
</evidence>
<protein>
    <submittedName>
        <fullName evidence="1">Putative secreted protein</fullName>
    </submittedName>
</protein>
<organism evidence="1">
    <name type="scientific">Anopheles triannulatus</name>
    <dbReference type="NCBI Taxonomy" id="58253"/>
    <lineage>
        <taxon>Eukaryota</taxon>
        <taxon>Metazoa</taxon>
        <taxon>Ecdysozoa</taxon>
        <taxon>Arthropoda</taxon>
        <taxon>Hexapoda</taxon>
        <taxon>Insecta</taxon>
        <taxon>Pterygota</taxon>
        <taxon>Neoptera</taxon>
        <taxon>Endopterygota</taxon>
        <taxon>Diptera</taxon>
        <taxon>Nematocera</taxon>
        <taxon>Culicoidea</taxon>
        <taxon>Culicidae</taxon>
        <taxon>Anophelinae</taxon>
        <taxon>Anopheles</taxon>
    </lineage>
</organism>
<dbReference type="EMBL" id="GGFK01015809">
    <property type="protein sequence ID" value="MBW49130.1"/>
    <property type="molecule type" value="Transcribed_RNA"/>
</dbReference>
<dbReference type="AlphaFoldDB" id="A0A2M4B812"/>